<evidence type="ECO:0000313" key="3">
    <source>
        <dbReference type="EMBL" id="QBE66401.1"/>
    </source>
</evidence>
<protein>
    <submittedName>
        <fullName evidence="3">Gfo/Idh/MocA family oxidoreductase</fullName>
    </submittedName>
</protein>
<keyword evidence="4" id="KW-1185">Reference proteome</keyword>
<dbReference type="GO" id="GO:0000166">
    <property type="term" value="F:nucleotide binding"/>
    <property type="evidence" value="ECO:0007669"/>
    <property type="project" value="InterPro"/>
</dbReference>
<reference evidence="3 4" key="1">
    <citation type="submission" date="2019-02" db="EMBL/GenBank/DDBJ databases">
        <title>Draft Genome Sequences of Six Type Strains of the Genus Massilia.</title>
        <authorList>
            <person name="Miess H."/>
            <person name="Frediansyhah A."/>
            <person name="Gross H."/>
        </authorList>
    </citation>
    <scope>NUCLEOTIDE SEQUENCE [LARGE SCALE GENOMIC DNA]</scope>
    <source>
        <strain evidence="3 4">DSM 17473</strain>
    </source>
</reference>
<dbReference type="PANTHER" id="PTHR43818:SF3">
    <property type="entry name" value="OXIDOREDUCTASE-RELATED"/>
    <property type="match status" value="1"/>
</dbReference>
<proteinExistence type="predicted"/>
<organism evidence="3 4">
    <name type="scientific">Pseudoduganella lutea</name>
    <dbReference type="NCBI Taxonomy" id="321985"/>
    <lineage>
        <taxon>Bacteria</taxon>
        <taxon>Pseudomonadati</taxon>
        <taxon>Pseudomonadota</taxon>
        <taxon>Betaproteobacteria</taxon>
        <taxon>Burkholderiales</taxon>
        <taxon>Oxalobacteraceae</taxon>
        <taxon>Telluria group</taxon>
        <taxon>Pseudoduganella</taxon>
    </lineage>
</organism>
<evidence type="ECO:0000313" key="4">
    <source>
        <dbReference type="Proteomes" id="UP000290637"/>
    </source>
</evidence>
<dbReference type="AlphaFoldDB" id="A0A4P6L486"/>
<name>A0A4P6L486_9BURK</name>
<dbReference type="RefSeq" id="WP_130189509.1">
    <property type="nucleotide sequence ID" value="NZ_CP035913.1"/>
</dbReference>
<dbReference type="Pfam" id="PF19051">
    <property type="entry name" value="GFO_IDH_MocA_C2"/>
    <property type="match status" value="1"/>
</dbReference>
<evidence type="ECO:0000259" key="2">
    <source>
        <dbReference type="Pfam" id="PF19051"/>
    </source>
</evidence>
<dbReference type="PANTHER" id="PTHR43818">
    <property type="entry name" value="BCDNA.GH03377"/>
    <property type="match status" value="1"/>
</dbReference>
<dbReference type="Proteomes" id="UP000290637">
    <property type="component" value="Chromosome"/>
</dbReference>
<dbReference type="InterPro" id="IPR043906">
    <property type="entry name" value="Gfo/Idh/MocA_OxRdtase_bact_C"/>
</dbReference>
<dbReference type="Pfam" id="PF01408">
    <property type="entry name" value="GFO_IDH_MocA"/>
    <property type="match status" value="1"/>
</dbReference>
<dbReference type="SUPFAM" id="SSF51735">
    <property type="entry name" value="NAD(P)-binding Rossmann-fold domains"/>
    <property type="match status" value="1"/>
</dbReference>
<dbReference type="Gene3D" id="3.30.360.10">
    <property type="entry name" value="Dihydrodipicolinate Reductase, domain 2"/>
    <property type="match status" value="1"/>
</dbReference>
<sequence>MAHTLSSPRRRQLVKGALATLTAPYLGHAMAASGKVNLACVGIGNRAADVIKALHATGLANIVALCDVDMGAPHTLEIMKLFPDVPRFQDFRRMFDSMGKQIDAVSIGTPDFSHFPIAMLAMSQGKHVYCEKPMGQSFREIALMMAAERKYKVAAQMGNQGHSEANYFQFKSWVDAGIIKNVRAITAHMNNPRRWHGMKVNGYLPRQPVPATLDWDGWVATGAWHDYNRGYINGDWRSWYDYGNGALGDWGAHIFDTAHEFLQLGLPTEVEAVRLEGWSPFIFPQASTLAFRFPERGALPPLELTWYDGVDNLPPLPKDYGAAIVDPNIPPPSKGSADAPKLPPGKIIYGEGLTFKGGSHGSQLSIVGTAGRDIALPSVPTSPSKHFANFLKACMGEETCRSSFAVAGPLCQAMALGVIAQRVNGKLSFDPVSKRITNHPKANALLAGAPPRKGWEQYYKLA</sequence>
<dbReference type="InterPro" id="IPR036291">
    <property type="entry name" value="NAD(P)-bd_dom_sf"/>
</dbReference>
<feature type="domain" description="Gfo/Idh/MocA-like oxidoreductase N-terminal" evidence="1">
    <location>
        <begin position="37"/>
        <end position="158"/>
    </location>
</feature>
<dbReference type="SUPFAM" id="SSF55347">
    <property type="entry name" value="Glyceraldehyde-3-phosphate dehydrogenase-like, C-terminal domain"/>
    <property type="match status" value="1"/>
</dbReference>
<dbReference type="EMBL" id="CP035913">
    <property type="protein sequence ID" value="QBE66401.1"/>
    <property type="molecule type" value="Genomic_DNA"/>
</dbReference>
<evidence type="ECO:0000259" key="1">
    <source>
        <dbReference type="Pfam" id="PF01408"/>
    </source>
</evidence>
<dbReference type="InterPro" id="IPR050463">
    <property type="entry name" value="Gfo/Idh/MocA_oxidrdct_glycsds"/>
</dbReference>
<dbReference type="Gene3D" id="3.40.50.720">
    <property type="entry name" value="NAD(P)-binding Rossmann-like Domain"/>
    <property type="match status" value="1"/>
</dbReference>
<feature type="domain" description="Gfo/Idh/MocA-like oxidoreductase bacterial type C-terminal" evidence="2">
    <location>
        <begin position="194"/>
        <end position="262"/>
    </location>
</feature>
<dbReference type="InterPro" id="IPR000683">
    <property type="entry name" value="Gfo/Idh/MocA-like_OxRdtase_N"/>
</dbReference>
<gene>
    <name evidence="3" type="ORF">EWM63_28360</name>
</gene>
<dbReference type="OrthoDB" id="9801953at2"/>
<accession>A0A4P6L486</accession>
<dbReference type="KEGG" id="plue:EWM63_28360"/>